<evidence type="ECO:0000256" key="2">
    <source>
        <dbReference type="PROSITE-ProRule" id="PRU00169"/>
    </source>
</evidence>
<gene>
    <name evidence="4" type="ORF">BN2476_360047</name>
</gene>
<dbReference type="OrthoDB" id="9801101at2"/>
<name>A0A1N7S981_9BURK</name>
<organism evidence="4 5">
    <name type="scientific">Paraburkholderia piptadeniae</name>
    <dbReference type="NCBI Taxonomy" id="1701573"/>
    <lineage>
        <taxon>Bacteria</taxon>
        <taxon>Pseudomonadati</taxon>
        <taxon>Pseudomonadota</taxon>
        <taxon>Betaproteobacteria</taxon>
        <taxon>Burkholderiales</taxon>
        <taxon>Burkholderiaceae</taxon>
        <taxon>Paraburkholderia</taxon>
    </lineage>
</organism>
<dbReference type="EMBL" id="CYGY02000036">
    <property type="protein sequence ID" value="SIT43940.1"/>
    <property type="molecule type" value="Genomic_DNA"/>
</dbReference>
<keyword evidence="5" id="KW-1185">Reference proteome</keyword>
<dbReference type="InterPro" id="IPR011006">
    <property type="entry name" value="CheY-like_superfamily"/>
</dbReference>
<dbReference type="PANTHER" id="PTHR44591:SF3">
    <property type="entry name" value="RESPONSE REGULATORY DOMAIN-CONTAINING PROTEIN"/>
    <property type="match status" value="1"/>
</dbReference>
<dbReference type="GO" id="GO:0000160">
    <property type="term" value="P:phosphorelay signal transduction system"/>
    <property type="evidence" value="ECO:0007669"/>
    <property type="project" value="InterPro"/>
</dbReference>
<dbReference type="SMART" id="SM00448">
    <property type="entry name" value="REC"/>
    <property type="match status" value="1"/>
</dbReference>
<evidence type="ECO:0000259" key="3">
    <source>
        <dbReference type="PROSITE" id="PS50110"/>
    </source>
</evidence>
<dbReference type="InterPro" id="IPR050595">
    <property type="entry name" value="Bact_response_regulator"/>
</dbReference>
<dbReference type="PANTHER" id="PTHR44591">
    <property type="entry name" value="STRESS RESPONSE REGULATOR PROTEIN 1"/>
    <property type="match status" value="1"/>
</dbReference>
<dbReference type="PROSITE" id="PS50110">
    <property type="entry name" value="RESPONSE_REGULATORY"/>
    <property type="match status" value="1"/>
</dbReference>
<evidence type="ECO:0000313" key="5">
    <source>
        <dbReference type="Proteomes" id="UP000195569"/>
    </source>
</evidence>
<dbReference type="CDD" id="cd00156">
    <property type="entry name" value="REC"/>
    <property type="match status" value="1"/>
</dbReference>
<dbReference type="AlphaFoldDB" id="A0A1N7S981"/>
<sequence>MTHILLVDDDANLRDALRAVLDASGHEVVVAQNGREALRLTRDSHPQVIVSDVTMPLMDGIELTRQIRAIPGFEQVPVVLMSAREAVPTVPVAAMLRKPFAPSELLAVLDELFAPSVASAEWSNSHLAVTVGAEGQQGDVLFTTLSIKQGARTISARERRIRRGIELIRAQEERLHSLHSSSVNSELAEQLYDCLRVSVTTLVQLEHACHPGMSHLIFHEQE</sequence>
<protein>
    <submittedName>
        <fullName evidence="4">Response regulator receiver protein</fullName>
    </submittedName>
</protein>
<evidence type="ECO:0000256" key="1">
    <source>
        <dbReference type="ARBA" id="ARBA00022553"/>
    </source>
</evidence>
<evidence type="ECO:0000313" key="4">
    <source>
        <dbReference type="EMBL" id="SIT43940.1"/>
    </source>
</evidence>
<feature type="domain" description="Response regulatory" evidence="3">
    <location>
        <begin position="3"/>
        <end position="113"/>
    </location>
</feature>
<accession>A0A1N7S981</accession>
<dbReference type="Gene3D" id="3.40.50.2300">
    <property type="match status" value="1"/>
</dbReference>
<dbReference type="RefSeq" id="WP_087736018.1">
    <property type="nucleotide sequence ID" value="NZ_CYGY02000036.1"/>
</dbReference>
<proteinExistence type="predicted"/>
<reference evidence="4" key="1">
    <citation type="submission" date="2016-12" db="EMBL/GenBank/DDBJ databases">
        <authorList>
            <person name="Moulin L."/>
        </authorList>
    </citation>
    <scope>NUCLEOTIDE SEQUENCE [LARGE SCALE GENOMIC DNA]</scope>
    <source>
        <strain evidence="4">STM 7183</strain>
    </source>
</reference>
<feature type="modified residue" description="4-aspartylphosphate" evidence="2">
    <location>
        <position position="52"/>
    </location>
</feature>
<dbReference type="Pfam" id="PF00072">
    <property type="entry name" value="Response_reg"/>
    <property type="match status" value="1"/>
</dbReference>
<keyword evidence="1 2" id="KW-0597">Phosphoprotein</keyword>
<dbReference type="Proteomes" id="UP000195569">
    <property type="component" value="Unassembled WGS sequence"/>
</dbReference>
<dbReference type="SUPFAM" id="SSF52172">
    <property type="entry name" value="CheY-like"/>
    <property type="match status" value="1"/>
</dbReference>
<comment type="caution">
    <text evidence="4">The sequence shown here is derived from an EMBL/GenBank/DDBJ whole genome shotgun (WGS) entry which is preliminary data.</text>
</comment>
<dbReference type="InterPro" id="IPR001789">
    <property type="entry name" value="Sig_transdc_resp-reg_receiver"/>
</dbReference>